<evidence type="ECO:0000313" key="3">
    <source>
        <dbReference type="Proteomes" id="UP001597041"/>
    </source>
</evidence>
<feature type="transmembrane region" description="Helical" evidence="1">
    <location>
        <begin position="41"/>
        <end position="60"/>
    </location>
</feature>
<name>A0ABW3NL39_9BACI</name>
<protein>
    <submittedName>
        <fullName evidence="2">DUF1294 domain-containing protein</fullName>
    </submittedName>
</protein>
<feature type="transmembrane region" description="Helical" evidence="1">
    <location>
        <begin position="66"/>
        <end position="90"/>
    </location>
</feature>
<comment type="caution">
    <text evidence="2">The sequence shown here is derived from an EMBL/GenBank/DDBJ whole genome shotgun (WGS) entry which is preliminary data.</text>
</comment>
<dbReference type="InterPro" id="IPR010718">
    <property type="entry name" value="DUF1294"/>
</dbReference>
<gene>
    <name evidence="2" type="ORF">ACFQ19_15625</name>
</gene>
<dbReference type="PIRSF" id="PIRSF002599">
    <property type="entry name" value="Cold_shock_A"/>
    <property type="match status" value="1"/>
</dbReference>
<dbReference type="InterPro" id="IPR012156">
    <property type="entry name" value="Cold_shock_CspA"/>
</dbReference>
<dbReference type="Proteomes" id="UP001597041">
    <property type="component" value="Unassembled WGS sequence"/>
</dbReference>
<dbReference type="Pfam" id="PF06961">
    <property type="entry name" value="DUF1294"/>
    <property type="match status" value="1"/>
</dbReference>
<evidence type="ECO:0000313" key="2">
    <source>
        <dbReference type="EMBL" id="MFD1067435.1"/>
    </source>
</evidence>
<accession>A0ABW3NL39</accession>
<dbReference type="RefSeq" id="WP_379593543.1">
    <property type="nucleotide sequence ID" value="NZ_JBHTKK010000022.1"/>
</dbReference>
<evidence type="ECO:0000256" key="1">
    <source>
        <dbReference type="SAM" id="Phobius"/>
    </source>
</evidence>
<dbReference type="EMBL" id="JBHTKK010000022">
    <property type="protein sequence ID" value="MFD1067435.1"/>
    <property type="molecule type" value="Genomic_DNA"/>
</dbReference>
<organism evidence="2 3">
    <name type="scientific">Oceanobacillus locisalsi</name>
    <dbReference type="NCBI Taxonomy" id="546107"/>
    <lineage>
        <taxon>Bacteria</taxon>
        <taxon>Bacillati</taxon>
        <taxon>Bacillota</taxon>
        <taxon>Bacilli</taxon>
        <taxon>Bacillales</taxon>
        <taxon>Bacillaceae</taxon>
        <taxon>Oceanobacillus</taxon>
    </lineage>
</organism>
<proteinExistence type="predicted"/>
<keyword evidence="1" id="KW-0472">Membrane</keyword>
<reference evidence="3" key="1">
    <citation type="journal article" date="2019" name="Int. J. Syst. Evol. Microbiol.">
        <title>The Global Catalogue of Microorganisms (GCM) 10K type strain sequencing project: providing services to taxonomists for standard genome sequencing and annotation.</title>
        <authorList>
            <consortium name="The Broad Institute Genomics Platform"/>
            <consortium name="The Broad Institute Genome Sequencing Center for Infectious Disease"/>
            <person name="Wu L."/>
            <person name="Ma J."/>
        </authorList>
    </citation>
    <scope>NUCLEOTIDE SEQUENCE [LARGE SCALE GENOMIC DNA]</scope>
    <source>
        <strain evidence="3">CCUG 56608</strain>
    </source>
</reference>
<keyword evidence="3" id="KW-1185">Reference proteome</keyword>
<keyword evidence="1" id="KW-1133">Transmembrane helix</keyword>
<keyword evidence="1" id="KW-0812">Transmembrane</keyword>
<sequence length="102" mass="11891">MENVTSWLIYLLIANIIGFYLMLKDKQKAKQHAYRIPERTFWLLAILGGSIGVYIGMQAFRHKTKHISFTIGMPFLILVNLVCFTGFIFFSEEITHFLTEIM</sequence>
<feature type="transmembrane region" description="Helical" evidence="1">
    <location>
        <begin position="6"/>
        <end position="23"/>
    </location>
</feature>